<dbReference type="EMBL" id="CAJVCH010214058">
    <property type="protein sequence ID" value="CAG7731505.1"/>
    <property type="molecule type" value="Genomic_DNA"/>
</dbReference>
<gene>
    <name evidence="1" type="ORF">AFUS01_LOCUS20092</name>
</gene>
<accession>A0A8J2K298</accession>
<name>A0A8J2K298_9HEXA</name>
<reference evidence="1" key="1">
    <citation type="submission" date="2021-06" db="EMBL/GenBank/DDBJ databases">
        <authorList>
            <person name="Hodson N. C."/>
            <person name="Mongue J. A."/>
            <person name="Jaron S. K."/>
        </authorList>
    </citation>
    <scope>NUCLEOTIDE SEQUENCE</scope>
</reference>
<organism evidence="1 2">
    <name type="scientific">Allacma fusca</name>
    <dbReference type="NCBI Taxonomy" id="39272"/>
    <lineage>
        <taxon>Eukaryota</taxon>
        <taxon>Metazoa</taxon>
        <taxon>Ecdysozoa</taxon>
        <taxon>Arthropoda</taxon>
        <taxon>Hexapoda</taxon>
        <taxon>Collembola</taxon>
        <taxon>Symphypleona</taxon>
        <taxon>Sminthuridae</taxon>
        <taxon>Allacma</taxon>
    </lineage>
</organism>
<feature type="non-terminal residue" evidence="1">
    <location>
        <position position="1"/>
    </location>
</feature>
<dbReference type="Proteomes" id="UP000708208">
    <property type="component" value="Unassembled WGS sequence"/>
</dbReference>
<keyword evidence="2" id="KW-1185">Reference proteome</keyword>
<comment type="caution">
    <text evidence="1">The sequence shown here is derived from an EMBL/GenBank/DDBJ whole genome shotgun (WGS) entry which is preliminary data.</text>
</comment>
<sequence>MAMMSEKKLTFTQLRYRPNDYDPRIGLKVDELPDHNYKYEFNVRWGSEFQRSVPIIPLKPDDRIDAKLHFKHRLDIFTCEPITPQPISPRVLVGKCESFPECQLKLEPLWPSVSVSGYKRMVMEYEVIDVLKTPGVQRW</sequence>
<evidence type="ECO:0000313" key="1">
    <source>
        <dbReference type="EMBL" id="CAG7731505.1"/>
    </source>
</evidence>
<proteinExistence type="predicted"/>
<evidence type="ECO:0000313" key="2">
    <source>
        <dbReference type="Proteomes" id="UP000708208"/>
    </source>
</evidence>
<dbReference type="AlphaFoldDB" id="A0A8J2K298"/>
<protein>
    <submittedName>
        <fullName evidence="1">Uncharacterized protein</fullName>
    </submittedName>
</protein>